<dbReference type="PROSITE" id="PS00061">
    <property type="entry name" value="ADH_SHORT"/>
    <property type="match status" value="1"/>
</dbReference>
<comment type="similarity">
    <text evidence="1 3">Belongs to the short-chain dehydrogenases/reductases (SDR) family.</text>
</comment>
<organism evidence="4 5">
    <name type="scientific">Litorivivens lipolytica</name>
    <dbReference type="NCBI Taxonomy" id="1524264"/>
    <lineage>
        <taxon>Bacteria</taxon>
        <taxon>Pseudomonadati</taxon>
        <taxon>Pseudomonadota</taxon>
        <taxon>Gammaproteobacteria</taxon>
        <taxon>Litorivivens</taxon>
    </lineage>
</organism>
<protein>
    <submittedName>
        <fullName evidence="4">NADP-dependent 3-hydroxy acid dehydrogenase YdfG</fullName>
    </submittedName>
</protein>
<dbReference type="RefSeq" id="WP_183408705.1">
    <property type="nucleotide sequence ID" value="NZ_JACHWY010000001.1"/>
</dbReference>
<dbReference type="InterPro" id="IPR020904">
    <property type="entry name" value="Sc_DH/Rdtase_CS"/>
</dbReference>
<keyword evidence="5" id="KW-1185">Reference proteome</keyword>
<dbReference type="AlphaFoldDB" id="A0A7W4W2K3"/>
<proteinExistence type="inferred from homology"/>
<dbReference type="PRINTS" id="PR00081">
    <property type="entry name" value="GDHRDH"/>
</dbReference>
<dbReference type="PANTHER" id="PTHR44196:SF1">
    <property type="entry name" value="DEHYDROGENASE_REDUCTASE SDR FAMILY MEMBER 7B"/>
    <property type="match status" value="1"/>
</dbReference>
<dbReference type="GO" id="GO:0016020">
    <property type="term" value="C:membrane"/>
    <property type="evidence" value="ECO:0007669"/>
    <property type="project" value="TreeGrafter"/>
</dbReference>
<sequence length="277" mass="30161">MFSLKDKVIAITGAGSGIGYALTELALDAGAKVAASDIKPDALAALAARYRQQLHQAVLDVSDREAFAEWSREVVAHFGCCDVIINNAGVSLSSRVQSMKRDDLEWIMNINFWGVVNGVEAFLPHLLTRPEAVVVNISSLFGLMAVPSQSAYNAAKFAVRGYSESMRQDLRDTSVKVVTVHPGGVKTNIVANGKHYESLDGSHTNTEESAAMFERIASTTPQRAAEIILRGVEKGKPRVLIGRDAILLDLLQRFLPGLYDRLTVPVSLRGRHRMSSQ</sequence>
<dbReference type="Gene3D" id="3.40.50.720">
    <property type="entry name" value="NAD(P)-binding Rossmann-like Domain"/>
    <property type="match status" value="1"/>
</dbReference>
<evidence type="ECO:0000256" key="2">
    <source>
        <dbReference type="ARBA" id="ARBA00023002"/>
    </source>
</evidence>
<gene>
    <name evidence="4" type="ORF">FHR99_000224</name>
</gene>
<dbReference type="InterPro" id="IPR002347">
    <property type="entry name" value="SDR_fam"/>
</dbReference>
<evidence type="ECO:0000313" key="4">
    <source>
        <dbReference type="EMBL" id="MBB3045988.1"/>
    </source>
</evidence>
<dbReference type="PANTHER" id="PTHR44196">
    <property type="entry name" value="DEHYDROGENASE/REDUCTASE SDR FAMILY MEMBER 7B"/>
    <property type="match status" value="1"/>
</dbReference>
<evidence type="ECO:0000313" key="5">
    <source>
        <dbReference type="Proteomes" id="UP000537130"/>
    </source>
</evidence>
<evidence type="ECO:0000256" key="3">
    <source>
        <dbReference type="RuleBase" id="RU000363"/>
    </source>
</evidence>
<dbReference type="Proteomes" id="UP000537130">
    <property type="component" value="Unassembled WGS sequence"/>
</dbReference>
<dbReference type="SUPFAM" id="SSF51735">
    <property type="entry name" value="NAD(P)-binding Rossmann-fold domains"/>
    <property type="match status" value="1"/>
</dbReference>
<evidence type="ECO:0000256" key="1">
    <source>
        <dbReference type="ARBA" id="ARBA00006484"/>
    </source>
</evidence>
<dbReference type="EMBL" id="JACHWY010000001">
    <property type="protein sequence ID" value="MBB3045988.1"/>
    <property type="molecule type" value="Genomic_DNA"/>
</dbReference>
<accession>A0A7W4W2K3</accession>
<dbReference type="PRINTS" id="PR00080">
    <property type="entry name" value="SDRFAMILY"/>
</dbReference>
<keyword evidence="2" id="KW-0560">Oxidoreductase</keyword>
<dbReference type="InterPro" id="IPR036291">
    <property type="entry name" value="NAD(P)-bd_dom_sf"/>
</dbReference>
<name>A0A7W4W2K3_9GAMM</name>
<dbReference type="GO" id="GO:0016491">
    <property type="term" value="F:oxidoreductase activity"/>
    <property type="evidence" value="ECO:0007669"/>
    <property type="project" value="UniProtKB-KW"/>
</dbReference>
<reference evidence="4 5" key="1">
    <citation type="submission" date="2020-08" db="EMBL/GenBank/DDBJ databases">
        <title>Genomic Encyclopedia of Type Strains, Phase III (KMG-III): the genomes of soil and plant-associated and newly described type strains.</title>
        <authorList>
            <person name="Whitman W."/>
        </authorList>
    </citation>
    <scope>NUCLEOTIDE SEQUENCE [LARGE SCALE GENOMIC DNA]</scope>
    <source>
        <strain evidence="4 5">CECT 8654</strain>
    </source>
</reference>
<comment type="caution">
    <text evidence="4">The sequence shown here is derived from an EMBL/GenBank/DDBJ whole genome shotgun (WGS) entry which is preliminary data.</text>
</comment>
<dbReference type="Pfam" id="PF00106">
    <property type="entry name" value="adh_short"/>
    <property type="match status" value="1"/>
</dbReference>